<dbReference type="PRINTS" id="PR00038">
    <property type="entry name" value="HTHLUXR"/>
</dbReference>
<dbReference type="GO" id="GO:0000160">
    <property type="term" value="P:phosphorelay signal transduction system"/>
    <property type="evidence" value="ECO:0007669"/>
    <property type="project" value="InterPro"/>
</dbReference>
<dbReference type="PROSITE" id="PS50043">
    <property type="entry name" value="HTH_LUXR_2"/>
    <property type="match status" value="1"/>
</dbReference>
<dbReference type="Proteomes" id="UP000515811">
    <property type="component" value="Chromosome"/>
</dbReference>
<sequence>MNKIRVAIADDHPTVLYALTDLVHRDPRFTLVASMKSPTELIRFLRADTPVDIVVTDFTMPDDSLYGDGVRYIKYLIRNFSEKRFVVFSESVNPSLVFSLYDYGAAAVVLKNQELAEMLAALNCVVDGTVYYPPGINREDLRMFSRNLHSISPRELEVLRHFSRGLPLKQIASDLNRSIKTVSTQKRSVMRKLDISTDQLLMEFCMNSNLF</sequence>
<dbReference type="AlphaFoldDB" id="A0A7G9RUA3"/>
<name>A0A7G9RUA3_9BURK</name>
<dbReference type="EMBL" id="CP060714">
    <property type="protein sequence ID" value="QNN59178.1"/>
    <property type="molecule type" value="Genomic_DNA"/>
</dbReference>
<reference evidence="6 7" key="1">
    <citation type="submission" date="2020-08" db="EMBL/GenBank/DDBJ databases">
        <title>Genome sequence of Diaphorobacter ruginosibacter DSM 27467T.</title>
        <authorList>
            <person name="Hyun D.-W."/>
            <person name="Bae J.-W."/>
        </authorList>
    </citation>
    <scope>NUCLEOTIDE SEQUENCE [LARGE SCALE GENOMIC DNA]</scope>
    <source>
        <strain evidence="6 7">DSM 27467</strain>
    </source>
</reference>
<keyword evidence="1 3" id="KW-0597">Phosphoprotein</keyword>
<dbReference type="PANTHER" id="PTHR45566:SF1">
    <property type="entry name" value="HTH-TYPE TRANSCRIPTIONAL REGULATOR YHJB-RELATED"/>
    <property type="match status" value="1"/>
</dbReference>
<evidence type="ECO:0000256" key="1">
    <source>
        <dbReference type="ARBA" id="ARBA00022553"/>
    </source>
</evidence>
<dbReference type="SMART" id="SM00448">
    <property type="entry name" value="REC"/>
    <property type="match status" value="1"/>
</dbReference>
<dbReference type="GO" id="GO:0003677">
    <property type="term" value="F:DNA binding"/>
    <property type="evidence" value="ECO:0007669"/>
    <property type="project" value="UniProtKB-KW"/>
</dbReference>
<dbReference type="KEGG" id="drg:H9K76_10565"/>
<dbReference type="Pfam" id="PF00072">
    <property type="entry name" value="Response_reg"/>
    <property type="match status" value="1"/>
</dbReference>
<evidence type="ECO:0000313" key="7">
    <source>
        <dbReference type="Proteomes" id="UP000515811"/>
    </source>
</evidence>
<dbReference type="CDD" id="cd06170">
    <property type="entry name" value="LuxR_C_like"/>
    <property type="match status" value="1"/>
</dbReference>
<dbReference type="InterPro" id="IPR016032">
    <property type="entry name" value="Sig_transdc_resp-reg_C-effctor"/>
</dbReference>
<dbReference type="SUPFAM" id="SSF52172">
    <property type="entry name" value="CheY-like"/>
    <property type="match status" value="1"/>
</dbReference>
<keyword evidence="2" id="KW-0238">DNA-binding</keyword>
<dbReference type="PROSITE" id="PS50110">
    <property type="entry name" value="RESPONSE_REGULATORY"/>
    <property type="match status" value="1"/>
</dbReference>
<dbReference type="SMART" id="SM00421">
    <property type="entry name" value="HTH_LUXR"/>
    <property type="match status" value="1"/>
</dbReference>
<dbReference type="InterPro" id="IPR000792">
    <property type="entry name" value="Tscrpt_reg_LuxR_C"/>
</dbReference>
<dbReference type="Gene3D" id="3.40.50.2300">
    <property type="match status" value="1"/>
</dbReference>
<gene>
    <name evidence="6" type="ORF">H9K76_10565</name>
</gene>
<dbReference type="InterPro" id="IPR058245">
    <property type="entry name" value="NreC/VraR/RcsB-like_REC"/>
</dbReference>
<accession>A0A7G9RUA3</accession>
<dbReference type="GO" id="GO:0006355">
    <property type="term" value="P:regulation of DNA-templated transcription"/>
    <property type="evidence" value="ECO:0007669"/>
    <property type="project" value="InterPro"/>
</dbReference>
<dbReference type="PANTHER" id="PTHR45566">
    <property type="entry name" value="HTH-TYPE TRANSCRIPTIONAL REGULATOR YHJB-RELATED"/>
    <property type="match status" value="1"/>
</dbReference>
<dbReference type="InterPro" id="IPR001789">
    <property type="entry name" value="Sig_transdc_resp-reg_receiver"/>
</dbReference>
<protein>
    <submittedName>
        <fullName evidence="6">Response regulator transcription factor</fullName>
    </submittedName>
</protein>
<evidence type="ECO:0000259" key="4">
    <source>
        <dbReference type="PROSITE" id="PS50043"/>
    </source>
</evidence>
<keyword evidence="7" id="KW-1185">Reference proteome</keyword>
<evidence type="ECO:0000256" key="3">
    <source>
        <dbReference type="PROSITE-ProRule" id="PRU00169"/>
    </source>
</evidence>
<dbReference type="InterPro" id="IPR051015">
    <property type="entry name" value="EvgA-like"/>
</dbReference>
<evidence type="ECO:0000313" key="6">
    <source>
        <dbReference type="EMBL" id="QNN59178.1"/>
    </source>
</evidence>
<evidence type="ECO:0000256" key="2">
    <source>
        <dbReference type="ARBA" id="ARBA00023125"/>
    </source>
</evidence>
<organism evidence="6 7">
    <name type="scientific">Diaphorobacter ruginosibacter</name>
    <dbReference type="NCBI Taxonomy" id="1715720"/>
    <lineage>
        <taxon>Bacteria</taxon>
        <taxon>Pseudomonadati</taxon>
        <taxon>Pseudomonadota</taxon>
        <taxon>Betaproteobacteria</taxon>
        <taxon>Burkholderiales</taxon>
        <taxon>Comamonadaceae</taxon>
        <taxon>Diaphorobacter</taxon>
    </lineage>
</organism>
<dbReference type="SUPFAM" id="SSF46894">
    <property type="entry name" value="C-terminal effector domain of the bipartite response regulators"/>
    <property type="match status" value="1"/>
</dbReference>
<dbReference type="InterPro" id="IPR011006">
    <property type="entry name" value="CheY-like_superfamily"/>
</dbReference>
<feature type="domain" description="HTH luxR-type" evidence="4">
    <location>
        <begin position="144"/>
        <end position="209"/>
    </location>
</feature>
<dbReference type="CDD" id="cd17535">
    <property type="entry name" value="REC_NarL-like"/>
    <property type="match status" value="1"/>
</dbReference>
<evidence type="ECO:0000259" key="5">
    <source>
        <dbReference type="PROSITE" id="PS50110"/>
    </source>
</evidence>
<dbReference type="Gene3D" id="1.10.10.10">
    <property type="entry name" value="Winged helix-like DNA-binding domain superfamily/Winged helix DNA-binding domain"/>
    <property type="match status" value="1"/>
</dbReference>
<dbReference type="Pfam" id="PF00196">
    <property type="entry name" value="GerE"/>
    <property type="match status" value="1"/>
</dbReference>
<dbReference type="RefSeq" id="WP_187600162.1">
    <property type="nucleotide sequence ID" value="NZ_CP060714.1"/>
</dbReference>
<dbReference type="InterPro" id="IPR036388">
    <property type="entry name" value="WH-like_DNA-bd_sf"/>
</dbReference>
<feature type="modified residue" description="4-aspartylphosphate" evidence="3">
    <location>
        <position position="57"/>
    </location>
</feature>
<proteinExistence type="predicted"/>
<feature type="domain" description="Response regulatory" evidence="5">
    <location>
        <begin position="5"/>
        <end position="126"/>
    </location>
</feature>